<dbReference type="AlphaFoldDB" id="A0A1V9Z5E3"/>
<protein>
    <submittedName>
        <fullName evidence="2">Uncharacterized protein</fullName>
    </submittedName>
</protein>
<feature type="compositionally biased region" description="Basic residues" evidence="1">
    <location>
        <begin position="69"/>
        <end position="81"/>
    </location>
</feature>
<organism evidence="2 3">
    <name type="scientific">Achlya hypogyna</name>
    <name type="common">Oomycete</name>
    <name type="synonym">Protoachlya hypogyna</name>
    <dbReference type="NCBI Taxonomy" id="1202772"/>
    <lineage>
        <taxon>Eukaryota</taxon>
        <taxon>Sar</taxon>
        <taxon>Stramenopiles</taxon>
        <taxon>Oomycota</taxon>
        <taxon>Saprolegniomycetes</taxon>
        <taxon>Saprolegniales</taxon>
        <taxon>Achlyaceae</taxon>
        <taxon>Achlya</taxon>
    </lineage>
</organism>
<evidence type="ECO:0000313" key="2">
    <source>
        <dbReference type="EMBL" id="OQR93215.1"/>
    </source>
</evidence>
<reference evidence="2 3" key="1">
    <citation type="journal article" date="2014" name="Genome Biol. Evol.">
        <title>The secreted proteins of Achlya hypogyna and Thraustotheca clavata identify the ancestral oomycete secretome and reveal gene acquisitions by horizontal gene transfer.</title>
        <authorList>
            <person name="Misner I."/>
            <person name="Blouin N."/>
            <person name="Leonard G."/>
            <person name="Richards T.A."/>
            <person name="Lane C.E."/>
        </authorList>
    </citation>
    <scope>NUCLEOTIDE SEQUENCE [LARGE SCALE GENOMIC DNA]</scope>
    <source>
        <strain evidence="2 3">ATCC 48635</strain>
    </source>
</reference>
<keyword evidence="3" id="KW-1185">Reference proteome</keyword>
<dbReference type="OrthoDB" id="205787at2759"/>
<sequence>MISLAHVKSSQAAADKAVLPRRIAWPGGKLVSNKEEALAKFLERKKAIAEGRSPAKTEGNKALTPIIHNKGHKRNAGHKVQPHGPSKPLHTKKRDYKHTKKSTVTFKGKNKTSKEELPTASKLSMSLDDIVKKTK</sequence>
<evidence type="ECO:0000256" key="1">
    <source>
        <dbReference type="SAM" id="MobiDB-lite"/>
    </source>
</evidence>
<dbReference type="Proteomes" id="UP000243579">
    <property type="component" value="Unassembled WGS sequence"/>
</dbReference>
<comment type="caution">
    <text evidence="2">The sequence shown here is derived from an EMBL/GenBank/DDBJ whole genome shotgun (WGS) entry which is preliminary data.</text>
</comment>
<feature type="compositionally biased region" description="Basic residues" evidence="1">
    <location>
        <begin position="89"/>
        <end position="101"/>
    </location>
</feature>
<feature type="region of interest" description="Disordered" evidence="1">
    <location>
        <begin position="50"/>
        <end position="135"/>
    </location>
</feature>
<accession>A0A1V9Z5E3</accession>
<evidence type="ECO:0000313" key="3">
    <source>
        <dbReference type="Proteomes" id="UP000243579"/>
    </source>
</evidence>
<feature type="compositionally biased region" description="Basic and acidic residues" evidence="1">
    <location>
        <begin position="50"/>
        <end position="59"/>
    </location>
</feature>
<proteinExistence type="predicted"/>
<gene>
    <name evidence="2" type="ORF">ACHHYP_02785</name>
</gene>
<dbReference type="EMBL" id="JNBR01000420">
    <property type="protein sequence ID" value="OQR93215.1"/>
    <property type="molecule type" value="Genomic_DNA"/>
</dbReference>
<name>A0A1V9Z5E3_ACHHY</name>